<gene>
    <name evidence="1" type="ORF">GA0061099_1004519</name>
</gene>
<proteinExistence type="predicted"/>
<organism evidence="1 2">
    <name type="scientific">Bradyrhizobium yuanmingense</name>
    <dbReference type="NCBI Taxonomy" id="108015"/>
    <lineage>
        <taxon>Bacteria</taxon>
        <taxon>Pseudomonadati</taxon>
        <taxon>Pseudomonadota</taxon>
        <taxon>Alphaproteobacteria</taxon>
        <taxon>Hyphomicrobiales</taxon>
        <taxon>Nitrobacteraceae</taxon>
        <taxon>Bradyrhizobium</taxon>
    </lineage>
</organism>
<sequence>MATSASPRNSITNRSTAKSPETLIDLSGCVEGLLIVMVTGGGPGRMVDEKLIGRSHGHAISFGKPVARMSTAARTFGGSRGERGQRAWHS</sequence>
<name>A0A1C3VSS4_9BRAD</name>
<dbReference type="EMBL" id="FMAE01000004">
    <property type="protein sequence ID" value="SCB30821.1"/>
    <property type="molecule type" value="Genomic_DNA"/>
</dbReference>
<protein>
    <submittedName>
        <fullName evidence="1">Uncharacterized protein</fullName>
    </submittedName>
</protein>
<reference evidence="1 2" key="1">
    <citation type="submission" date="2016-08" db="EMBL/GenBank/DDBJ databases">
        <authorList>
            <person name="Seilhamer J.J."/>
        </authorList>
    </citation>
    <scope>NUCLEOTIDE SEQUENCE [LARGE SCALE GENOMIC DNA]</scope>
    <source>
        <strain evidence="1 2">CCBAU 10071</strain>
    </source>
</reference>
<accession>A0A1C3VSS4</accession>
<evidence type="ECO:0000313" key="1">
    <source>
        <dbReference type="EMBL" id="SCB30821.1"/>
    </source>
</evidence>
<dbReference type="Proteomes" id="UP000183174">
    <property type="component" value="Unassembled WGS sequence"/>
</dbReference>
<evidence type="ECO:0000313" key="2">
    <source>
        <dbReference type="Proteomes" id="UP000183174"/>
    </source>
</evidence>
<dbReference type="AlphaFoldDB" id="A0A1C3VSS4"/>